<sequence length="81" mass="8867">MGSFRSGEGMQMVLFPSTNTKNFLKRAKKENGVHPDENADGFANFAEASSSDSNPLTEFSNSGSGCSDLLLQRLIRMFENT</sequence>
<reference evidence="2 3" key="1">
    <citation type="submission" date="2015-12" db="EMBL/GenBank/DDBJ databases">
        <title>Draft genome of the nematode, Onchocerca flexuosa.</title>
        <authorList>
            <person name="Mitreva M."/>
        </authorList>
    </citation>
    <scope>NUCLEOTIDE SEQUENCE [LARGE SCALE GENOMIC DNA]</scope>
    <source>
        <strain evidence="2">Red Deer</strain>
    </source>
</reference>
<feature type="compositionally biased region" description="Polar residues" evidence="1">
    <location>
        <begin position="47"/>
        <end position="64"/>
    </location>
</feature>
<dbReference type="AlphaFoldDB" id="A0A238BUL7"/>
<organism evidence="2 3">
    <name type="scientific">Onchocerca flexuosa</name>
    <dbReference type="NCBI Taxonomy" id="387005"/>
    <lineage>
        <taxon>Eukaryota</taxon>
        <taxon>Metazoa</taxon>
        <taxon>Ecdysozoa</taxon>
        <taxon>Nematoda</taxon>
        <taxon>Chromadorea</taxon>
        <taxon>Rhabditida</taxon>
        <taxon>Spirurina</taxon>
        <taxon>Spiruromorpha</taxon>
        <taxon>Filarioidea</taxon>
        <taxon>Onchocercidae</taxon>
        <taxon>Onchocerca</taxon>
    </lineage>
</organism>
<evidence type="ECO:0000313" key="3">
    <source>
        <dbReference type="Proteomes" id="UP000242913"/>
    </source>
</evidence>
<name>A0A238BUL7_9BILA</name>
<evidence type="ECO:0000256" key="1">
    <source>
        <dbReference type="SAM" id="MobiDB-lite"/>
    </source>
</evidence>
<feature type="region of interest" description="Disordered" evidence="1">
    <location>
        <begin position="32"/>
        <end position="64"/>
    </location>
</feature>
<gene>
    <name evidence="2" type="ORF">X798_04580</name>
</gene>
<evidence type="ECO:0000313" key="2">
    <source>
        <dbReference type="EMBL" id="OZC08380.1"/>
    </source>
</evidence>
<protein>
    <submittedName>
        <fullName evidence="2">Uncharacterized protein</fullName>
    </submittedName>
</protein>
<proteinExistence type="predicted"/>
<keyword evidence="3" id="KW-1185">Reference proteome</keyword>
<dbReference type="Proteomes" id="UP000242913">
    <property type="component" value="Unassembled WGS sequence"/>
</dbReference>
<dbReference type="EMBL" id="KZ270009">
    <property type="protein sequence ID" value="OZC08380.1"/>
    <property type="molecule type" value="Genomic_DNA"/>
</dbReference>
<accession>A0A238BUL7</accession>